<sequence length="105" mass="11335">MEKKLLNILAIGRNAEIMQVMQRLINVPGKWTGTAVLTNEEAIATARKASFDLALLCAGINTEEENILKEALQQIDPAIIVIRHYGGGSGLLENEILAALAPQKA</sequence>
<evidence type="ECO:0000313" key="2">
    <source>
        <dbReference type="Proteomes" id="UP000263900"/>
    </source>
</evidence>
<accession>A0A3B7MPC8</accession>
<dbReference type="EMBL" id="CP032157">
    <property type="protein sequence ID" value="AXY73425.1"/>
    <property type="molecule type" value="Genomic_DNA"/>
</dbReference>
<dbReference type="OrthoDB" id="677818at2"/>
<protein>
    <recommendedName>
        <fullName evidence="3">Response regulator receiver protein</fullName>
    </recommendedName>
</protein>
<dbReference type="KEGG" id="pseg:D3H65_05290"/>
<proteinExistence type="predicted"/>
<reference evidence="1 2" key="1">
    <citation type="submission" date="2018-09" db="EMBL/GenBank/DDBJ databases">
        <title>Genome sequencing of strain 6GH32-13.</title>
        <authorList>
            <person name="Weon H.-Y."/>
            <person name="Heo J."/>
            <person name="Kwon S.-W."/>
        </authorList>
    </citation>
    <scope>NUCLEOTIDE SEQUENCE [LARGE SCALE GENOMIC DNA]</scope>
    <source>
        <strain evidence="1 2">5GH32-13</strain>
    </source>
</reference>
<dbReference type="AlphaFoldDB" id="A0A3B7MPC8"/>
<evidence type="ECO:0008006" key="3">
    <source>
        <dbReference type="Google" id="ProtNLM"/>
    </source>
</evidence>
<keyword evidence="2" id="KW-1185">Reference proteome</keyword>
<dbReference type="Proteomes" id="UP000263900">
    <property type="component" value="Chromosome"/>
</dbReference>
<gene>
    <name evidence="1" type="ORF">D3H65_05290</name>
</gene>
<evidence type="ECO:0000313" key="1">
    <source>
        <dbReference type="EMBL" id="AXY73425.1"/>
    </source>
</evidence>
<organism evidence="1 2">
    <name type="scientific">Paraflavitalea soli</name>
    <dbReference type="NCBI Taxonomy" id="2315862"/>
    <lineage>
        <taxon>Bacteria</taxon>
        <taxon>Pseudomonadati</taxon>
        <taxon>Bacteroidota</taxon>
        <taxon>Chitinophagia</taxon>
        <taxon>Chitinophagales</taxon>
        <taxon>Chitinophagaceae</taxon>
        <taxon>Paraflavitalea</taxon>
    </lineage>
</organism>
<name>A0A3B7MPC8_9BACT</name>
<dbReference type="RefSeq" id="WP_119049263.1">
    <property type="nucleotide sequence ID" value="NZ_CP032157.1"/>
</dbReference>